<dbReference type="RefSeq" id="WP_166535078.1">
    <property type="nucleotide sequence ID" value="NZ_VNHW01000020.1"/>
</dbReference>
<gene>
    <name evidence="1" type="ORF">BD833_12022</name>
</gene>
<keyword evidence="2" id="KW-1185">Reference proteome</keyword>
<evidence type="ECO:0000313" key="1">
    <source>
        <dbReference type="EMBL" id="TYP82038.1"/>
    </source>
</evidence>
<evidence type="ECO:0000313" key="2">
    <source>
        <dbReference type="Proteomes" id="UP000322499"/>
    </source>
</evidence>
<dbReference type="Proteomes" id="UP000322499">
    <property type="component" value="Unassembled WGS sequence"/>
</dbReference>
<dbReference type="AlphaFoldDB" id="A0A5S5CLH8"/>
<accession>A0A5S5CLH8</accession>
<dbReference type="EMBL" id="VNHW01000020">
    <property type="protein sequence ID" value="TYP82038.1"/>
    <property type="molecule type" value="Genomic_DNA"/>
</dbReference>
<protein>
    <submittedName>
        <fullName evidence="1">Uncharacterized protein</fullName>
    </submittedName>
</protein>
<name>A0A5S5CLH8_9ACTN</name>
<comment type="caution">
    <text evidence="1">The sequence shown here is derived from an EMBL/GenBank/DDBJ whole genome shotgun (WGS) entry which is preliminary data.</text>
</comment>
<reference evidence="1 2" key="1">
    <citation type="submission" date="2019-07" db="EMBL/GenBank/DDBJ databases">
        <title>Genomic Encyclopedia of Archaeal and Bacterial Type Strains, Phase II (KMG-II): from individual species to whole genera.</title>
        <authorList>
            <person name="Goeker M."/>
        </authorList>
    </citation>
    <scope>NUCLEOTIDE SEQUENCE [LARGE SCALE GENOMIC DNA]</scope>
    <source>
        <strain evidence="1 2">DSM 46842</strain>
    </source>
</reference>
<proteinExistence type="predicted"/>
<organism evidence="1 2">
    <name type="scientific">Blastococcus xanthinilyticus</name>
    <dbReference type="NCBI Taxonomy" id="1564164"/>
    <lineage>
        <taxon>Bacteria</taxon>
        <taxon>Bacillati</taxon>
        <taxon>Actinomycetota</taxon>
        <taxon>Actinomycetes</taxon>
        <taxon>Geodermatophilales</taxon>
        <taxon>Geodermatophilaceae</taxon>
        <taxon>Blastococcus</taxon>
    </lineage>
</organism>
<sequence>MTADRRPVGRFVLAPVVGGEVAWAAGVPLLVAPIRLAAPVRVVLGQRAAGGRS</sequence>